<dbReference type="AlphaFoldDB" id="A0AAE0FKL8"/>
<evidence type="ECO:0000313" key="3">
    <source>
        <dbReference type="Proteomes" id="UP001190700"/>
    </source>
</evidence>
<keyword evidence="1" id="KW-0812">Transmembrane</keyword>
<accession>A0AAE0FKL8</accession>
<dbReference type="SUPFAM" id="SSF51110">
    <property type="entry name" value="alpha-D-mannose-specific plant lectins"/>
    <property type="match status" value="1"/>
</dbReference>
<organism evidence="2 3">
    <name type="scientific">Cymbomonas tetramitiformis</name>
    <dbReference type="NCBI Taxonomy" id="36881"/>
    <lineage>
        <taxon>Eukaryota</taxon>
        <taxon>Viridiplantae</taxon>
        <taxon>Chlorophyta</taxon>
        <taxon>Pyramimonadophyceae</taxon>
        <taxon>Pyramimonadales</taxon>
        <taxon>Pyramimonadaceae</taxon>
        <taxon>Cymbomonas</taxon>
    </lineage>
</organism>
<feature type="transmembrane region" description="Helical" evidence="1">
    <location>
        <begin position="136"/>
        <end position="156"/>
    </location>
</feature>
<keyword evidence="1" id="KW-1133">Transmembrane helix</keyword>
<dbReference type="EMBL" id="LGRX02016798">
    <property type="protein sequence ID" value="KAK3261592.1"/>
    <property type="molecule type" value="Genomic_DNA"/>
</dbReference>
<name>A0AAE0FKL8_9CHLO</name>
<comment type="caution">
    <text evidence="2">The sequence shown here is derived from an EMBL/GenBank/DDBJ whole genome shotgun (WGS) entry which is preliminary data.</text>
</comment>
<keyword evidence="3" id="KW-1185">Reference proteome</keyword>
<feature type="non-terminal residue" evidence="2">
    <location>
        <position position="1"/>
    </location>
</feature>
<protein>
    <submittedName>
        <fullName evidence="2">Uncharacterized protein</fullName>
    </submittedName>
</protein>
<dbReference type="Proteomes" id="UP001190700">
    <property type="component" value="Unassembled WGS sequence"/>
</dbReference>
<gene>
    <name evidence="2" type="ORF">CYMTET_29504</name>
</gene>
<reference evidence="2 3" key="1">
    <citation type="journal article" date="2015" name="Genome Biol. Evol.">
        <title>Comparative Genomics of a Bacterivorous Green Alga Reveals Evolutionary Causalities and Consequences of Phago-Mixotrophic Mode of Nutrition.</title>
        <authorList>
            <person name="Burns J.A."/>
            <person name="Paasch A."/>
            <person name="Narechania A."/>
            <person name="Kim E."/>
        </authorList>
    </citation>
    <scope>NUCLEOTIDE SEQUENCE [LARGE SCALE GENOMIC DNA]</scope>
    <source>
        <strain evidence="2 3">PLY_AMNH</strain>
    </source>
</reference>
<dbReference type="Gene3D" id="2.90.10.10">
    <property type="entry name" value="Bulb-type lectin domain"/>
    <property type="match status" value="1"/>
</dbReference>
<keyword evidence="1" id="KW-0472">Membrane</keyword>
<dbReference type="InterPro" id="IPR036426">
    <property type="entry name" value="Bulb-type_lectin_dom_sf"/>
</dbReference>
<proteinExistence type="predicted"/>
<sequence length="175" mass="18745">EDGNFVVKHGDTVAFSTETSGVTSVSVTSYGVLVVTTVDSDSEEGSILWSSNPSIVKDEERQKKREEYIEKLGGVKRLALVLHRDGSLTVSCGGIDLWKAEMIGRLGYDAGKCEAQSISLEEAAAMDAAEAQATNILMVVGGAGMLVAVVMAIIMFKRGKTASDSKFRVMFDEEN</sequence>
<evidence type="ECO:0000256" key="1">
    <source>
        <dbReference type="SAM" id="Phobius"/>
    </source>
</evidence>
<evidence type="ECO:0000313" key="2">
    <source>
        <dbReference type="EMBL" id="KAK3261592.1"/>
    </source>
</evidence>